<feature type="transmembrane region" description="Helical" evidence="13">
    <location>
        <begin position="86"/>
        <end position="106"/>
    </location>
</feature>
<evidence type="ECO:0000256" key="4">
    <source>
        <dbReference type="ARBA" id="ARBA00022692"/>
    </source>
</evidence>
<dbReference type="InterPro" id="IPR019184">
    <property type="entry name" value="Uncharacterised_TM-17"/>
</dbReference>
<evidence type="ECO:0000256" key="1">
    <source>
        <dbReference type="ARBA" id="ARBA00004120"/>
    </source>
</evidence>
<dbReference type="InParanoid" id="A0A803JJF6"/>
<evidence type="ECO:0000256" key="9">
    <source>
        <dbReference type="ARBA" id="ARBA00023273"/>
    </source>
</evidence>
<sequence length="178" mass="19706">CATTTGGGGGGLLDHNSRHPQRSSDFSLLPTIAHIPRAGRRRGVLSSTPLEVLFFLNGWYCASYFIIETLIFIYKGLILPYPTSNLILESFLLFLYLGIEVSRLFLGCRGNLCERKLPLVVSLGLTIPAGLLAVYFLLLQTYALRLETVLNCILLLFYGLEAILSCTALITLCREPTY</sequence>
<organism evidence="14">
    <name type="scientific">Xenopus tropicalis</name>
    <name type="common">Western clawed frog</name>
    <name type="synonym">Silurana tropicalis</name>
    <dbReference type="NCBI Taxonomy" id="8364"/>
    <lineage>
        <taxon>Eukaryota</taxon>
        <taxon>Metazoa</taxon>
        <taxon>Chordata</taxon>
        <taxon>Craniata</taxon>
        <taxon>Vertebrata</taxon>
        <taxon>Euteleostomi</taxon>
        <taxon>Amphibia</taxon>
        <taxon>Batrachia</taxon>
        <taxon>Anura</taxon>
        <taxon>Pipoidea</taxon>
        <taxon>Pipidae</taxon>
        <taxon>Xenopodinae</taxon>
        <taxon>Xenopus</taxon>
        <taxon>Silurana</taxon>
    </lineage>
</organism>
<evidence type="ECO:0000256" key="8">
    <source>
        <dbReference type="ARBA" id="ARBA00023212"/>
    </source>
</evidence>
<reference evidence="14" key="2">
    <citation type="submission" date="2021-03" db="UniProtKB">
        <authorList>
            <consortium name="Ensembl"/>
        </authorList>
    </citation>
    <scope>IDENTIFICATION</scope>
</reference>
<keyword evidence="5" id="KW-0970">Cilium biogenesis/degradation</keyword>
<dbReference type="Pfam" id="PF09799">
    <property type="entry name" value="Transmemb_17"/>
    <property type="match status" value="1"/>
</dbReference>
<evidence type="ECO:0000256" key="7">
    <source>
        <dbReference type="ARBA" id="ARBA00023136"/>
    </source>
</evidence>
<dbReference type="PANTHER" id="PTHR13531:SF5">
    <property type="entry name" value="TRANSMEMBRANE PROTEIN 216"/>
    <property type="match status" value="1"/>
</dbReference>
<comment type="subcellular location">
    <subcellularLocation>
        <location evidence="1">Cytoplasm</location>
        <location evidence="1">Cytoskeleton</location>
        <location evidence="1">Cilium basal body</location>
    </subcellularLocation>
    <subcellularLocation>
        <location evidence="2">Membrane</location>
        <topology evidence="2">Multi-pass membrane protein</topology>
    </subcellularLocation>
</comment>
<name>A0A803JJF6_XENTR</name>
<keyword evidence="6 13" id="KW-1133">Transmembrane helix</keyword>
<evidence type="ECO:0000256" key="5">
    <source>
        <dbReference type="ARBA" id="ARBA00022794"/>
    </source>
</evidence>
<keyword evidence="9" id="KW-0966">Cell projection</keyword>
<evidence type="ECO:0000256" key="2">
    <source>
        <dbReference type="ARBA" id="ARBA00004141"/>
    </source>
</evidence>
<dbReference type="GeneTree" id="ENSGT00940000153899"/>
<keyword evidence="7 13" id="KW-0472">Membrane</keyword>
<evidence type="ECO:0000256" key="6">
    <source>
        <dbReference type="ARBA" id="ARBA00022989"/>
    </source>
</evidence>
<reference evidence="14" key="1">
    <citation type="journal article" date="2010" name="Science">
        <title>The genome of the Western clawed frog Xenopus tropicalis.</title>
        <authorList>
            <person name="Hellsten U."/>
            <person name="Harland R.M."/>
            <person name="Gilchrist M.J."/>
            <person name="Hendrix D."/>
            <person name="Jurka J."/>
            <person name="Kapitonov V."/>
            <person name="Ovcharenko I."/>
            <person name="Putnam N.H."/>
            <person name="Shu S."/>
            <person name="Taher L."/>
            <person name="Blitz I.L."/>
            <person name="Blumberg B."/>
            <person name="Dichmann D.S."/>
            <person name="Dubchak I."/>
            <person name="Amaya E."/>
            <person name="Detter J.C."/>
            <person name="Fletcher R."/>
            <person name="Gerhard D.S."/>
            <person name="Goodstein D."/>
            <person name="Graves T."/>
            <person name="Grigoriev I.V."/>
            <person name="Grimwood J."/>
            <person name="Kawashima T."/>
            <person name="Lindquist E."/>
            <person name="Lucas S.M."/>
            <person name="Mead P.E."/>
            <person name="Mitros T."/>
            <person name="Ogino H."/>
            <person name="Ohta Y."/>
            <person name="Poliakov A.V."/>
            <person name="Pollet N."/>
            <person name="Robert J."/>
            <person name="Salamov A."/>
            <person name="Sater A.K."/>
            <person name="Schmutz J."/>
            <person name="Terry A."/>
            <person name="Vize P.D."/>
            <person name="Warren W.C."/>
            <person name="Wells D."/>
            <person name="Wills A."/>
            <person name="Wilson R.K."/>
            <person name="Zimmerman L.B."/>
            <person name="Zorn A.M."/>
            <person name="Grainger R."/>
            <person name="Grammer T."/>
            <person name="Khokha M.K."/>
            <person name="Richardson P.M."/>
            <person name="Rokhsar D.S."/>
        </authorList>
    </citation>
    <scope>NUCLEOTIDE SEQUENCE [LARGE SCALE GENOMIC DNA]</scope>
    <source>
        <strain evidence="14">Nigerian</strain>
    </source>
</reference>
<feature type="transmembrane region" description="Helical" evidence="13">
    <location>
        <begin position="50"/>
        <end position="74"/>
    </location>
</feature>
<evidence type="ECO:0000256" key="13">
    <source>
        <dbReference type="SAM" id="Phobius"/>
    </source>
</evidence>
<accession>A0A803JJF6</accession>
<feature type="compositionally biased region" description="Gly residues" evidence="12">
    <location>
        <begin position="1"/>
        <end position="12"/>
    </location>
</feature>
<feature type="transmembrane region" description="Helical" evidence="13">
    <location>
        <begin position="118"/>
        <end position="142"/>
    </location>
</feature>
<dbReference type="Ensembl" id="ENSXETT00000115912">
    <property type="protein sequence ID" value="ENSXETP00000108070"/>
    <property type="gene ID" value="ENSXETG00000043095"/>
</dbReference>
<dbReference type="GO" id="GO:0016020">
    <property type="term" value="C:membrane"/>
    <property type="evidence" value="ECO:0007669"/>
    <property type="project" value="UniProtKB-SubCell"/>
</dbReference>
<protein>
    <recommendedName>
        <fullName evidence="11">Transmembrane protein 216</fullName>
    </recommendedName>
</protein>
<evidence type="ECO:0000256" key="10">
    <source>
        <dbReference type="ARBA" id="ARBA00037712"/>
    </source>
</evidence>
<feature type="region of interest" description="Disordered" evidence="12">
    <location>
        <begin position="1"/>
        <end position="24"/>
    </location>
</feature>
<evidence type="ECO:0000256" key="3">
    <source>
        <dbReference type="ARBA" id="ARBA00022490"/>
    </source>
</evidence>
<evidence type="ECO:0000256" key="11">
    <source>
        <dbReference type="ARBA" id="ARBA00039543"/>
    </source>
</evidence>
<keyword evidence="8" id="KW-0206">Cytoskeleton</keyword>
<comment type="function">
    <text evidence="10">Part of the tectonic-like complex which is required for tissue-specific ciliogenesis and may regulate ciliary membrane composition.</text>
</comment>
<evidence type="ECO:0000313" key="14">
    <source>
        <dbReference type="Ensembl" id="ENSXETP00000108070"/>
    </source>
</evidence>
<keyword evidence="4 13" id="KW-0812">Transmembrane</keyword>
<dbReference type="AlphaFoldDB" id="A0A803JJF6"/>
<keyword evidence="3" id="KW-0963">Cytoplasm</keyword>
<dbReference type="PANTHER" id="PTHR13531">
    <property type="entry name" value="GEO07735P1-RELATED-RELATED"/>
    <property type="match status" value="1"/>
</dbReference>
<proteinExistence type="predicted"/>
<dbReference type="FunCoup" id="A0A803JJF6">
    <property type="interactions" value="165"/>
</dbReference>
<dbReference type="GO" id="GO:0030030">
    <property type="term" value="P:cell projection organization"/>
    <property type="evidence" value="ECO:0007669"/>
    <property type="project" value="UniProtKB-KW"/>
</dbReference>
<evidence type="ECO:0000256" key="12">
    <source>
        <dbReference type="SAM" id="MobiDB-lite"/>
    </source>
</evidence>
<feature type="transmembrane region" description="Helical" evidence="13">
    <location>
        <begin position="148"/>
        <end position="172"/>
    </location>
</feature>